<gene>
    <name evidence="6" type="ORF">ISU02_16215</name>
</gene>
<dbReference type="Proteomes" id="UP000614200">
    <property type="component" value="Unassembled WGS sequence"/>
</dbReference>
<evidence type="ECO:0000313" key="7">
    <source>
        <dbReference type="Proteomes" id="UP000614200"/>
    </source>
</evidence>
<dbReference type="InterPro" id="IPR036388">
    <property type="entry name" value="WH-like_DNA-bd_sf"/>
</dbReference>
<dbReference type="PROSITE" id="PS50931">
    <property type="entry name" value="HTH_LYSR"/>
    <property type="match status" value="1"/>
</dbReference>
<dbReference type="EMBL" id="JADKNH010000010">
    <property type="protein sequence ID" value="MBF4694658.1"/>
    <property type="molecule type" value="Genomic_DNA"/>
</dbReference>
<protein>
    <submittedName>
        <fullName evidence="6">LysR family transcriptional regulator</fullName>
    </submittedName>
</protein>
<dbReference type="Pfam" id="PF00126">
    <property type="entry name" value="HTH_1"/>
    <property type="match status" value="1"/>
</dbReference>
<keyword evidence="3" id="KW-0238">DNA-binding</keyword>
<evidence type="ECO:0000256" key="3">
    <source>
        <dbReference type="ARBA" id="ARBA00023125"/>
    </source>
</evidence>
<keyword evidence="4" id="KW-0804">Transcription</keyword>
<accession>A0ABR9ZW41</accession>
<dbReference type="InterPro" id="IPR036390">
    <property type="entry name" value="WH_DNA-bd_sf"/>
</dbReference>
<dbReference type="SUPFAM" id="SSF53850">
    <property type="entry name" value="Periplasmic binding protein-like II"/>
    <property type="match status" value="1"/>
</dbReference>
<comment type="similarity">
    <text evidence="1">Belongs to the LysR transcriptional regulatory family.</text>
</comment>
<feature type="domain" description="HTH lysR-type" evidence="5">
    <location>
        <begin position="1"/>
        <end position="58"/>
    </location>
</feature>
<keyword evidence="7" id="KW-1185">Reference proteome</keyword>
<evidence type="ECO:0000256" key="4">
    <source>
        <dbReference type="ARBA" id="ARBA00023163"/>
    </source>
</evidence>
<comment type="caution">
    <text evidence="6">The sequence shown here is derived from an EMBL/GenBank/DDBJ whole genome shotgun (WGS) entry which is preliminary data.</text>
</comment>
<dbReference type="InterPro" id="IPR000847">
    <property type="entry name" value="LysR_HTH_N"/>
</dbReference>
<dbReference type="Gene3D" id="1.10.10.10">
    <property type="entry name" value="Winged helix-like DNA-binding domain superfamily/Winged helix DNA-binding domain"/>
    <property type="match status" value="1"/>
</dbReference>
<proteinExistence type="inferred from homology"/>
<dbReference type="RefSeq" id="WP_194702900.1">
    <property type="nucleotide sequence ID" value="NZ_JADKNH010000010.1"/>
</dbReference>
<evidence type="ECO:0000313" key="6">
    <source>
        <dbReference type="EMBL" id="MBF4694658.1"/>
    </source>
</evidence>
<dbReference type="CDD" id="cd05466">
    <property type="entry name" value="PBP2_LTTR_substrate"/>
    <property type="match status" value="1"/>
</dbReference>
<organism evidence="6 7">
    <name type="scientific">Fusibacter ferrireducens</name>
    <dbReference type="NCBI Taxonomy" id="2785058"/>
    <lineage>
        <taxon>Bacteria</taxon>
        <taxon>Bacillati</taxon>
        <taxon>Bacillota</taxon>
        <taxon>Clostridia</taxon>
        <taxon>Eubacteriales</taxon>
        <taxon>Eubacteriales Family XII. Incertae Sedis</taxon>
        <taxon>Fusibacter</taxon>
    </lineage>
</organism>
<evidence type="ECO:0000256" key="1">
    <source>
        <dbReference type="ARBA" id="ARBA00009437"/>
    </source>
</evidence>
<dbReference type="PANTHER" id="PTHR30126:SF40">
    <property type="entry name" value="HTH-TYPE TRANSCRIPTIONAL REGULATOR GLTR"/>
    <property type="match status" value="1"/>
</dbReference>
<dbReference type="SUPFAM" id="SSF46785">
    <property type="entry name" value="Winged helix' DNA-binding domain"/>
    <property type="match status" value="1"/>
</dbReference>
<dbReference type="PANTHER" id="PTHR30126">
    <property type="entry name" value="HTH-TYPE TRANSCRIPTIONAL REGULATOR"/>
    <property type="match status" value="1"/>
</dbReference>
<name>A0ABR9ZW41_9FIRM</name>
<dbReference type="Pfam" id="PF03466">
    <property type="entry name" value="LysR_substrate"/>
    <property type="match status" value="1"/>
</dbReference>
<evidence type="ECO:0000256" key="2">
    <source>
        <dbReference type="ARBA" id="ARBA00023015"/>
    </source>
</evidence>
<dbReference type="Gene3D" id="3.40.190.290">
    <property type="match status" value="1"/>
</dbReference>
<sequence>MDYNLLITFIYLAQFKNFTKTAEQLHVVQSTVTSRIKQLEYNLGETLFTRTNKTVELTQKGEAFLPYAKELLSLQDTALSQLKQLEIYQDTLTIGVVHSIYECHVAHLILKFIQNNPKISVKVMIGHSEELIQGLHENQLDIAFTYWDVKSSQFTCEPFHNDEIILVTGAQNKCNSEGVSNETLKSLQLWKSAIYTESFKEWFYTIFPKNYLYAMDINVSGNTIAYLEAGIGYGFMLKSMVTKNLEAGSLIEVKLLESSPPCIESYILINKRRLTSEAVKQWLLECE</sequence>
<dbReference type="PRINTS" id="PR00039">
    <property type="entry name" value="HTHLYSR"/>
</dbReference>
<reference evidence="6 7" key="1">
    <citation type="submission" date="2020-11" db="EMBL/GenBank/DDBJ databases">
        <title>Fusibacter basophilias sp. nov.</title>
        <authorList>
            <person name="Qiu D."/>
        </authorList>
    </citation>
    <scope>NUCLEOTIDE SEQUENCE [LARGE SCALE GENOMIC DNA]</scope>
    <source>
        <strain evidence="6 7">Q10-2</strain>
    </source>
</reference>
<dbReference type="InterPro" id="IPR005119">
    <property type="entry name" value="LysR_subst-bd"/>
</dbReference>
<keyword evidence="2" id="KW-0805">Transcription regulation</keyword>
<evidence type="ECO:0000259" key="5">
    <source>
        <dbReference type="PROSITE" id="PS50931"/>
    </source>
</evidence>